<dbReference type="PANTHER" id="PTHR11178">
    <property type="entry name" value="IRON-SULFUR CLUSTER SCAFFOLD PROTEIN NFU-RELATED"/>
    <property type="match status" value="1"/>
</dbReference>
<dbReference type="Gene3D" id="3.30.1370.70">
    <property type="entry name" value="Scaffold protein Nfu/NifU, N-terminal domain"/>
    <property type="match status" value="1"/>
</dbReference>
<evidence type="ECO:0000313" key="3">
    <source>
        <dbReference type="EMBL" id="AZQ63689.1"/>
    </source>
</evidence>
<proteinExistence type="inferred from homology"/>
<keyword evidence="4" id="KW-1185">Reference proteome</keyword>
<name>A0A3Q9FSK6_9BACT</name>
<dbReference type="SMART" id="SM00932">
    <property type="entry name" value="Nfu_N"/>
    <property type="match status" value="1"/>
</dbReference>
<dbReference type="RefSeq" id="WP_126616641.1">
    <property type="nucleotide sequence ID" value="NZ_CP034562.1"/>
</dbReference>
<dbReference type="SUPFAM" id="SSF117916">
    <property type="entry name" value="Fe-S cluster assembly (FSCA) domain-like"/>
    <property type="match status" value="1"/>
</dbReference>
<dbReference type="Proteomes" id="UP000267268">
    <property type="component" value="Chromosome 1"/>
</dbReference>
<dbReference type="InterPro" id="IPR014824">
    <property type="entry name" value="Nfu/NifU_N"/>
</dbReference>
<dbReference type="KEGG" id="fll:EI427_16095"/>
<dbReference type="PIRSF" id="PIRSF036773">
    <property type="entry name" value="HIRIP5"/>
    <property type="match status" value="1"/>
</dbReference>
<dbReference type="GO" id="GO:0005506">
    <property type="term" value="F:iron ion binding"/>
    <property type="evidence" value="ECO:0007669"/>
    <property type="project" value="InterPro"/>
</dbReference>
<dbReference type="InterPro" id="IPR036498">
    <property type="entry name" value="Nfu/NifU_N_sf"/>
</dbReference>
<dbReference type="InterPro" id="IPR001075">
    <property type="entry name" value="NIF_FeS_clus_asmbl_NifU_C"/>
</dbReference>
<dbReference type="SUPFAM" id="SSF110836">
    <property type="entry name" value="Hypothetical protein SAV1430"/>
    <property type="match status" value="1"/>
</dbReference>
<dbReference type="GO" id="GO:0016226">
    <property type="term" value="P:iron-sulfur cluster assembly"/>
    <property type="evidence" value="ECO:0007669"/>
    <property type="project" value="InterPro"/>
</dbReference>
<dbReference type="AlphaFoldDB" id="A0A3Q9FSK6"/>
<dbReference type="PANTHER" id="PTHR11178:SF1">
    <property type="entry name" value="NFU1 IRON-SULFUR CLUSTER SCAFFOLD HOMOLOG, MITOCHONDRIAL"/>
    <property type="match status" value="1"/>
</dbReference>
<dbReference type="GO" id="GO:0051536">
    <property type="term" value="F:iron-sulfur cluster binding"/>
    <property type="evidence" value="ECO:0007669"/>
    <property type="project" value="InterPro"/>
</dbReference>
<dbReference type="EMBL" id="CP034562">
    <property type="protein sequence ID" value="AZQ63689.1"/>
    <property type="molecule type" value="Genomic_DNA"/>
</dbReference>
<evidence type="ECO:0000256" key="1">
    <source>
        <dbReference type="ARBA" id="ARBA00006420"/>
    </source>
</evidence>
<protein>
    <submittedName>
        <fullName evidence="3">NifU family protein</fullName>
    </submittedName>
</protein>
<dbReference type="Gene3D" id="3.30.300.130">
    <property type="entry name" value="Fe-S cluster assembly (FSCA)"/>
    <property type="match status" value="1"/>
</dbReference>
<evidence type="ECO:0000259" key="2">
    <source>
        <dbReference type="SMART" id="SM00932"/>
    </source>
</evidence>
<gene>
    <name evidence="3" type="ORF">EI427_16095</name>
</gene>
<organism evidence="3 4">
    <name type="scientific">Flammeovirga pectinis</name>
    <dbReference type="NCBI Taxonomy" id="2494373"/>
    <lineage>
        <taxon>Bacteria</taxon>
        <taxon>Pseudomonadati</taxon>
        <taxon>Bacteroidota</taxon>
        <taxon>Cytophagia</taxon>
        <taxon>Cytophagales</taxon>
        <taxon>Flammeovirgaceae</taxon>
        <taxon>Flammeovirga</taxon>
    </lineage>
</organism>
<reference evidence="3 4" key="1">
    <citation type="submission" date="2018-12" db="EMBL/GenBank/DDBJ databases">
        <title>Flammeovirga pectinis sp. nov., isolated from the gut of the Korean scallop, Patinopecten yessoensis.</title>
        <authorList>
            <person name="Bae J.-W."/>
            <person name="Jeong Y.-S."/>
            <person name="Kang W."/>
        </authorList>
    </citation>
    <scope>NUCLEOTIDE SEQUENCE [LARGE SCALE GENOMIC DNA]</scope>
    <source>
        <strain evidence="3 4">L12M1</strain>
    </source>
</reference>
<sequence length="200" mass="22509">MENSTTSGRPKQNITIYTEANPNPNSMKFMLSFMLLKGGESYDFPSVKEAEVSPLAKEIFEKFDIVDRIFYMSNFITITKKDDTIAWMEVIPQFKEFLLEYFEAEKPIFEDVDETIIEAADSEAIKKIKGVLDEYIKPAVEMDGGAIKFHSFDEESGVVKVLLQGACSGCPSSTFTLKMSIENLLKRMVPQVTEVVAEGV</sequence>
<dbReference type="InterPro" id="IPR035433">
    <property type="entry name" value="NFU1-like"/>
</dbReference>
<dbReference type="InterPro" id="IPR034904">
    <property type="entry name" value="FSCA_dom_sf"/>
</dbReference>
<evidence type="ECO:0000313" key="4">
    <source>
        <dbReference type="Proteomes" id="UP000267268"/>
    </source>
</evidence>
<dbReference type="Pfam" id="PF08712">
    <property type="entry name" value="Nfu_N"/>
    <property type="match status" value="1"/>
</dbReference>
<dbReference type="Pfam" id="PF01106">
    <property type="entry name" value="NifU"/>
    <property type="match status" value="1"/>
</dbReference>
<accession>A0A3Q9FSK6</accession>
<dbReference type="OrthoDB" id="9796965at2"/>
<feature type="domain" description="Scaffold protein Nfu/NifU N-terminal" evidence="2">
    <location>
        <begin position="16"/>
        <end position="105"/>
    </location>
</feature>
<comment type="similarity">
    <text evidence="1">Belongs to the NifU family.</text>
</comment>